<gene>
    <name evidence="5" type="ORF">CODIS_08260</name>
</gene>
<dbReference type="Pfam" id="PF03065">
    <property type="entry name" value="Glyco_hydro_57"/>
    <property type="match status" value="1"/>
</dbReference>
<dbReference type="EMBL" id="MARB01000004">
    <property type="protein sequence ID" value="ODJ88734.1"/>
    <property type="molecule type" value="Genomic_DNA"/>
</dbReference>
<reference evidence="5 6" key="1">
    <citation type="submission" date="2016-06" db="EMBL/GenBank/DDBJ databases">
        <title>Genome sequence of endosymbiont of Candidatus Endolucinida thiodiazotropha.</title>
        <authorList>
            <person name="Poehlein A."/>
            <person name="Koenig S."/>
            <person name="Heiden S.E."/>
            <person name="Thuermer A."/>
            <person name="Voget S."/>
            <person name="Daniel R."/>
            <person name="Markert S."/>
            <person name="Gros O."/>
            <person name="Schweder T."/>
        </authorList>
    </citation>
    <scope>NUCLEOTIDE SEQUENCE [LARGE SCALE GENOMIC DNA]</scope>
    <source>
        <strain evidence="5 6">COS</strain>
    </source>
</reference>
<comment type="caution">
    <text evidence="5">The sequence shown here is derived from an EMBL/GenBank/DDBJ whole genome shotgun (WGS) entry which is preliminary data.</text>
</comment>
<dbReference type="Proteomes" id="UP000094769">
    <property type="component" value="Unassembled WGS sequence"/>
</dbReference>
<feature type="domain" description="Glycoside hydrolase family 57 N-terminal" evidence="4">
    <location>
        <begin position="15"/>
        <end position="440"/>
    </location>
</feature>
<dbReference type="InterPro" id="IPR052046">
    <property type="entry name" value="GH57_Enzymes"/>
</dbReference>
<dbReference type="InterPro" id="IPR011330">
    <property type="entry name" value="Glyco_hydro/deAcase_b/a-brl"/>
</dbReference>
<keyword evidence="5" id="KW-0378">Hydrolase</keyword>
<dbReference type="InterPro" id="IPR004300">
    <property type="entry name" value="Glyco_hydro_57_N"/>
</dbReference>
<dbReference type="InterPro" id="IPR027291">
    <property type="entry name" value="Glyco_hydro_38_N_sf"/>
</dbReference>
<organism evidence="5 6">
    <name type="scientific">Candidatus Thiodiazotropha endolucinida</name>
    <dbReference type="NCBI Taxonomy" id="1655433"/>
    <lineage>
        <taxon>Bacteria</taxon>
        <taxon>Pseudomonadati</taxon>
        <taxon>Pseudomonadota</taxon>
        <taxon>Gammaproteobacteria</taxon>
        <taxon>Chromatiales</taxon>
        <taxon>Sedimenticolaceae</taxon>
        <taxon>Candidatus Thiodiazotropha</taxon>
    </lineage>
</organism>
<evidence type="ECO:0000256" key="2">
    <source>
        <dbReference type="ARBA" id="ARBA00023277"/>
    </source>
</evidence>
<keyword evidence="2 3" id="KW-0119">Carbohydrate metabolism</keyword>
<dbReference type="GO" id="GO:0005975">
    <property type="term" value="P:carbohydrate metabolic process"/>
    <property type="evidence" value="ECO:0007669"/>
    <property type="project" value="InterPro"/>
</dbReference>
<sequence>MSDDLDPDNRLQVVLCWHMHQPYYKGPDDSEYLLPWVYLHGIKDYSDMAAHLEHTPDAKAVVNFAPVLLEQIDDYATQIKAWLNKGTLIRDPLLAALAGPGLPVDTESRKAIISACLKANENRLISRFKHFSELAALAKHALENEAMIAYFNDQYLVDLLIWYHLAWVGECQRMNDIRLRSLQAKGHGFDQDDRRRMIEMIWEILSDLTPRYAKLADKGQVELSVTPYAHPIIPLLADINAAKEALPTIAMPRLEEYPGGESRARWHMRKGIEVFKNYFGFKPKGCWPSEGGVSEATLKMLEEEGFEWAATGQQVLSNSLMAGGGDSPLPDNWVHSAYCVQEGHLNMFFRDDGLSDLIGFTYGEWHSDDAVGDLINHLVNIADACQDNPDAVVSIIMDGENAWEYYPYNGSYFLRAMYERLSQHPRLALTTFSEVLDRQRQPPPRLSKLVAGSWVYGTFTTWIGDKDKNRAWDLLGDAKKVYDQVLAQNNFSKRKLAELEKQLAICEGSDWFWWFGDYNPGETVSDFEQLFRSQLSYLFDLLGEPKPDYLSQVFAVGSGNPSLGGVMKKND</sequence>
<evidence type="ECO:0000256" key="1">
    <source>
        <dbReference type="ARBA" id="ARBA00006821"/>
    </source>
</evidence>
<dbReference type="Gene3D" id="3.20.110.10">
    <property type="entry name" value="Glycoside hydrolase 38, N terminal domain"/>
    <property type="match status" value="1"/>
</dbReference>
<dbReference type="PANTHER" id="PTHR36306">
    <property type="entry name" value="ALPHA-AMYLASE-RELATED-RELATED"/>
    <property type="match status" value="1"/>
</dbReference>
<evidence type="ECO:0000259" key="4">
    <source>
        <dbReference type="Pfam" id="PF03065"/>
    </source>
</evidence>
<dbReference type="OrthoDB" id="9759321at2"/>
<dbReference type="PANTHER" id="PTHR36306:SF1">
    <property type="entry name" value="ALPHA-AMYLASE-RELATED"/>
    <property type="match status" value="1"/>
</dbReference>
<evidence type="ECO:0000313" key="5">
    <source>
        <dbReference type="EMBL" id="ODJ88734.1"/>
    </source>
</evidence>
<proteinExistence type="inferred from homology"/>
<name>A0A7Z1AH46_9GAMM</name>
<dbReference type="GO" id="GO:0016787">
    <property type="term" value="F:hydrolase activity"/>
    <property type="evidence" value="ECO:0007669"/>
    <property type="project" value="UniProtKB-KW"/>
</dbReference>
<comment type="similarity">
    <text evidence="1 3">Belongs to the glycosyl hydrolase 57 family.</text>
</comment>
<dbReference type="AlphaFoldDB" id="A0A7Z1AH46"/>
<dbReference type="SUPFAM" id="SSF88713">
    <property type="entry name" value="Glycoside hydrolase/deacetylase"/>
    <property type="match status" value="1"/>
</dbReference>
<accession>A0A7Z1AH46</accession>
<keyword evidence="6" id="KW-1185">Reference proteome</keyword>
<evidence type="ECO:0000313" key="6">
    <source>
        <dbReference type="Proteomes" id="UP000094769"/>
    </source>
</evidence>
<dbReference type="CDD" id="cd10796">
    <property type="entry name" value="GH57N_APU"/>
    <property type="match status" value="1"/>
</dbReference>
<evidence type="ECO:0000256" key="3">
    <source>
        <dbReference type="RuleBase" id="RU361196"/>
    </source>
</evidence>
<dbReference type="RefSeq" id="WP_069121568.1">
    <property type="nucleotide sequence ID" value="NZ_MARB01000004.1"/>
</dbReference>
<protein>
    <submittedName>
        <fullName evidence="5">Glycosyl hydrolase family 57</fullName>
    </submittedName>
</protein>